<feature type="binding site" evidence="9">
    <location>
        <position position="268"/>
    </location>
    <ligand>
        <name>1-deoxy-D-xylulose 5-phosphate</name>
        <dbReference type="ChEBI" id="CHEBI:57792"/>
    </ligand>
</feature>
<dbReference type="GO" id="GO:0051484">
    <property type="term" value="P:isopentenyl diphosphate biosynthetic process, methylerythritol 4-phosphate pathway involved in terpenoid biosynthetic process"/>
    <property type="evidence" value="ECO:0007669"/>
    <property type="project" value="UniProtKB-ARBA"/>
</dbReference>
<dbReference type="SUPFAM" id="SSF69055">
    <property type="entry name" value="1-deoxy-D-xylulose-5-phosphate reductoisomerase, C-terminal domain"/>
    <property type="match status" value="1"/>
</dbReference>
<keyword evidence="14" id="KW-0413">Isomerase</keyword>
<evidence type="ECO:0000256" key="5">
    <source>
        <dbReference type="ARBA" id="ARBA00023002"/>
    </source>
</evidence>
<feature type="domain" description="1-deoxy-D-xylulose 5-phosphate reductoisomerase N-terminal" evidence="11">
    <location>
        <begin position="99"/>
        <end position="224"/>
    </location>
</feature>
<accession>A0A219B7N9</accession>
<feature type="binding site" evidence="9">
    <location>
        <position position="217"/>
    </location>
    <ligand>
        <name>1-deoxy-D-xylulose 5-phosphate</name>
        <dbReference type="ChEBI" id="CHEBI:57792"/>
    </ligand>
</feature>
<feature type="binding site" evidence="9">
    <location>
        <position position="108"/>
    </location>
    <ligand>
        <name>NADPH</name>
        <dbReference type="ChEBI" id="CHEBI:57783"/>
    </ligand>
</feature>
<feature type="binding site" evidence="9">
    <location>
        <position position="106"/>
    </location>
    <ligand>
        <name>NADPH</name>
        <dbReference type="ChEBI" id="CHEBI:57783"/>
    </ligand>
</feature>
<gene>
    <name evidence="9" type="primary">dxr</name>
    <name evidence="14" type="ORF">B5C34_12075</name>
</gene>
<feature type="binding site" evidence="9">
    <location>
        <position position="313"/>
    </location>
    <ligand>
        <name>Mn(2+)</name>
        <dbReference type="ChEBI" id="CHEBI:29035"/>
    </ligand>
</feature>
<evidence type="ECO:0000259" key="12">
    <source>
        <dbReference type="Pfam" id="PF08436"/>
    </source>
</evidence>
<comment type="caution">
    <text evidence="14">The sequence shown here is derived from an EMBL/GenBank/DDBJ whole genome shotgun (WGS) entry which is preliminary data.</text>
</comment>
<comment type="cofactor">
    <cofactor evidence="9">
        <name>Mg(2+)</name>
        <dbReference type="ChEBI" id="CHEBI:18420"/>
    </cofactor>
    <cofactor evidence="9">
        <name>Mn(2+)</name>
        <dbReference type="ChEBI" id="CHEBI:29035"/>
    </cofactor>
</comment>
<dbReference type="GO" id="GO:0016853">
    <property type="term" value="F:isomerase activity"/>
    <property type="evidence" value="ECO:0007669"/>
    <property type="project" value="UniProtKB-KW"/>
</dbReference>
<evidence type="ECO:0000256" key="1">
    <source>
        <dbReference type="ARBA" id="ARBA00005094"/>
    </source>
</evidence>
<feature type="domain" description="DXP reductoisomerase C-terminal" evidence="13">
    <location>
        <begin position="353"/>
        <end position="469"/>
    </location>
</feature>
<dbReference type="InterPro" id="IPR003821">
    <property type="entry name" value="DXP_reductoisomerase"/>
</dbReference>
<dbReference type="PANTHER" id="PTHR30525">
    <property type="entry name" value="1-DEOXY-D-XYLULOSE 5-PHOSPHATE REDUCTOISOMERASE"/>
    <property type="match status" value="1"/>
</dbReference>
<evidence type="ECO:0000256" key="9">
    <source>
        <dbReference type="HAMAP-Rule" id="MF_00183"/>
    </source>
</evidence>
<keyword evidence="9" id="KW-0460">Magnesium</keyword>
<keyword evidence="5 9" id="KW-0560">Oxidoreductase</keyword>
<dbReference type="InterPro" id="IPR013512">
    <property type="entry name" value="DXP_reductoisomerase_N"/>
</dbReference>
<feature type="binding site" evidence="9">
    <location>
        <position position="216"/>
    </location>
    <ligand>
        <name>NADPH</name>
        <dbReference type="ChEBI" id="CHEBI:57783"/>
    </ligand>
</feature>
<evidence type="ECO:0000256" key="4">
    <source>
        <dbReference type="ARBA" id="ARBA00022857"/>
    </source>
</evidence>
<evidence type="ECO:0000259" key="13">
    <source>
        <dbReference type="Pfam" id="PF13288"/>
    </source>
</evidence>
<dbReference type="NCBIfam" id="TIGR00243">
    <property type="entry name" value="Dxr"/>
    <property type="match status" value="1"/>
</dbReference>
<dbReference type="EMBL" id="NFZT01000001">
    <property type="protein sequence ID" value="OWV34126.1"/>
    <property type="molecule type" value="Genomic_DNA"/>
</dbReference>
<comment type="catalytic activity">
    <reaction evidence="8">
        <text>2-C-methyl-D-erythritol 4-phosphate + NADP(+) = 1-deoxy-D-xylulose 5-phosphate + NADPH + H(+)</text>
        <dbReference type="Rhea" id="RHEA:13717"/>
        <dbReference type="ChEBI" id="CHEBI:15378"/>
        <dbReference type="ChEBI" id="CHEBI:57783"/>
        <dbReference type="ChEBI" id="CHEBI:57792"/>
        <dbReference type="ChEBI" id="CHEBI:58262"/>
        <dbReference type="ChEBI" id="CHEBI:58349"/>
        <dbReference type="EC" id="1.1.1.267"/>
    </reaction>
    <physiologicalReaction direction="right-to-left" evidence="8">
        <dbReference type="Rhea" id="RHEA:13719"/>
    </physiologicalReaction>
</comment>
<evidence type="ECO:0000256" key="2">
    <source>
        <dbReference type="ARBA" id="ARBA00006825"/>
    </source>
</evidence>
<dbReference type="GO" id="GO:0070402">
    <property type="term" value="F:NADPH binding"/>
    <property type="evidence" value="ECO:0007669"/>
    <property type="project" value="InterPro"/>
</dbReference>
<protein>
    <recommendedName>
        <fullName evidence="9">1-deoxy-D-xylulose 5-phosphate reductoisomerase</fullName>
        <shortName evidence="9">DXP reductoisomerase</shortName>
        <ecNumber evidence="9">1.1.1.267</ecNumber>
    </recommendedName>
    <alternativeName>
        <fullName evidence="9">1-deoxyxylulose-5-phosphate reductoisomerase</fullName>
    </alternativeName>
    <alternativeName>
        <fullName evidence="9">2-C-methyl-D-erythritol 4-phosphate synthase</fullName>
    </alternativeName>
</protein>
<feature type="binding site" evidence="9">
    <location>
        <position position="313"/>
    </location>
    <ligand>
        <name>1-deoxy-D-xylulose 5-phosphate</name>
        <dbReference type="ChEBI" id="CHEBI:57792"/>
    </ligand>
</feature>
<proteinExistence type="inferred from homology"/>
<feature type="binding site" evidence="9">
    <location>
        <position position="218"/>
    </location>
    <ligand>
        <name>NADPH</name>
        <dbReference type="ChEBI" id="CHEBI:57783"/>
    </ligand>
</feature>
<comment type="function">
    <text evidence="9">Catalyzes the NADPH-dependent rearrangement and reduction of 1-deoxy-D-xylulose-5-phosphate (DXP) to 2-C-methyl-D-erythritol 4-phosphate (MEP).</text>
</comment>
<feature type="binding site" evidence="9">
    <location>
        <position position="304"/>
    </location>
    <ligand>
        <name>1-deoxy-D-xylulose 5-phosphate</name>
        <dbReference type="ChEBI" id="CHEBI:57792"/>
    </ligand>
</feature>
<dbReference type="PANTHER" id="PTHR30525:SF0">
    <property type="entry name" value="1-DEOXY-D-XYLULOSE 5-PHOSPHATE REDUCTOISOMERASE, CHLOROPLASTIC"/>
    <property type="match status" value="1"/>
</dbReference>
<dbReference type="Gene3D" id="3.40.50.720">
    <property type="entry name" value="NAD(P)-binding Rossmann-like Domain"/>
    <property type="match status" value="1"/>
</dbReference>
<dbReference type="SUPFAM" id="SSF55347">
    <property type="entry name" value="Glyceraldehyde-3-phosphate dehydrogenase-like, C-terminal domain"/>
    <property type="match status" value="1"/>
</dbReference>
<feature type="binding site" evidence="9">
    <location>
        <position position="244"/>
    </location>
    <ligand>
        <name>1-deoxy-D-xylulose 5-phosphate</name>
        <dbReference type="ChEBI" id="CHEBI:57792"/>
    </ligand>
</feature>
<keyword evidence="4 9" id="KW-0521">NADP</keyword>
<feature type="binding site" evidence="9">
    <location>
        <position position="244"/>
    </location>
    <ligand>
        <name>Mn(2+)</name>
        <dbReference type="ChEBI" id="CHEBI:29035"/>
    </ligand>
</feature>
<feature type="domain" description="1-deoxy-D-xylulose 5-phosphate reductoisomerase C-terminal" evidence="12">
    <location>
        <begin position="238"/>
        <end position="321"/>
    </location>
</feature>
<feature type="binding site" evidence="9">
    <location>
        <position position="309"/>
    </location>
    <ligand>
        <name>1-deoxy-D-xylulose 5-phosphate</name>
        <dbReference type="ChEBI" id="CHEBI:57792"/>
    </ligand>
</feature>
<evidence type="ECO:0000256" key="7">
    <source>
        <dbReference type="ARBA" id="ARBA00023229"/>
    </source>
</evidence>
<evidence type="ECO:0000313" key="14">
    <source>
        <dbReference type="EMBL" id="OWV34126.1"/>
    </source>
</evidence>
<feature type="compositionally biased region" description="Basic residues" evidence="10">
    <location>
        <begin position="38"/>
        <end position="49"/>
    </location>
</feature>
<dbReference type="GO" id="GO:0030604">
    <property type="term" value="F:1-deoxy-D-xylulose-5-phosphate reductoisomerase activity"/>
    <property type="evidence" value="ECO:0007669"/>
    <property type="project" value="UniProtKB-UniRule"/>
</dbReference>
<dbReference type="OrthoDB" id="9806546at2"/>
<comment type="pathway">
    <text evidence="1 9">Isoprenoid biosynthesis; isopentenyl diphosphate biosynthesis via DXP pathway; isopentenyl diphosphate from 1-deoxy-D-xylulose 5-phosphate: step 1/6.</text>
</comment>
<evidence type="ECO:0000256" key="8">
    <source>
        <dbReference type="ARBA" id="ARBA00048543"/>
    </source>
</evidence>
<dbReference type="Gene3D" id="1.10.1740.10">
    <property type="match status" value="1"/>
</dbReference>
<evidence type="ECO:0000256" key="3">
    <source>
        <dbReference type="ARBA" id="ARBA00022723"/>
    </source>
</evidence>
<feature type="binding site" evidence="9">
    <location>
        <position position="132"/>
    </location>
    <ligand>
        <name>NADPH</name>
        <dbReference type="ChEBI" id="CHEBI:57783"/>
    </ligand>
</feature>
<dbReference type="EC" id="1.1.1.267" evidence="9"/>
<keyword evidence="15" id="KW-1185">Reference proteome</keyword>
<feature type="binding site" evidence="9">
    <location>
        <position position="242"/>
    </location>
    <ligand>
        <name>Mn(2+)</name>
        <dbReference type="ChEBI" id="CHEBI:29035"/>
    </ligand>
</feature>
<dbReference type="InterPro" id="IPR026877">
    <property type="entry name" value="DXPR_C"/>
</dbReference>
<feature type="region of interest" description="Disordered" evidence="10">
    <location>
        <begin position="32"/>
        <end position="81"/>
    </location>
</feature>
<dbReference type="HAMAP" id="MF_00183">
    <property type="entry name" value="DXP_reductoisom"/>
    <property type="match status" value="1"/>
</dbReference>
<evidence type="ECO:0000256" key="10">
    <source>
        <dbReference type="SAM" id="MobiDB-lite"/>
    </source>
</evidence>
<dbReference type="InterPro" id="IPR036169">
    <property type="entry name" value="DXPR_C_sf"/>
</dbReference>
<evidence type="ECO:0000256" key="6">
    <source>
        <dbReference type="ARBA" id="ARBA00023211"/>
    </source>
</evidence>
<evidence type="ECO:0000313" key="15">
    <source>
        <dbReference type="Proteomes" id="UP000198462"/>
    </source>
</evidence>
<keyword evidence="7 9" id="KW-0414">Isoprene biosynthesis</keyword>
<sequence>MGGPVRRHGGIGSDRSLARHHLSVAIRRLSVGGTGSRPCRRRPGRRLLRKSCEAESRREGLRQPAARPWRHSRPARRSGSGFGPGCWRSLGGAAVTRSLSIFGATGSVGTSALELVAHQPELWAVEVLTANRNVDALASAAISVGASLAVIAEEHRYGELKAALAGTGIGVAAGADALVDAADREVDVTLAAIVGAAGLFPTLRAVERGGIVAVANKETLVCAGPVILAAAKASGATLLPVDSEHNAIFQVFDFEQADSVERIILTASGGPFRQKSLEEMRTMTAREAVAHPVWSMGAKISVDSATLMNKGLEMIEAERLFPVGPEKIDVVVHPQSIVHSFVEYRDGSLLAQLGSPDMKTPIAYALAYPERIETPARRLDLAEVARLDFEEADPVRFPALRLAREAMEAGGSAPIILNAANEEAVDFFLNDRIGFLEIAETAERALDAEPWCAVDTLDAIVACDARARRRSRNLMSEMIDA</sequence>
<feature type="binding site" evidence="9">
    <location>
        <position position="105"/>
    </location>
    <ligand>
        <name>NADPH</name>
        <dbReference type="ChEBI" id="CHEBI:57783"/>
    </ligand>
</feature>
<feature type="binding site" evidence="9">
    <location>
        <position position="291"/>
    </location>
    <ligand>
        <name>1-deoxy-D-xylulose 5-phosphate</name>
        <dbReference type="ChEBI" id="CHEBI:57792"/>
    </ligand>
</feature>
<dbReference type="Pfam" id="PF13288">
    <property type="entry name" value="DXPR_C"/>
    <property type="match status" value="1"/>
</dbReference>
<dbReference type="UniPathway" id="UPA00056">
    <property type="reaction ID" value="UER00092"/>
</dbReference>
<keyword evidence="3 9" id="KW-0479">Metal-binding</keyword>
<dbReference type="InterPro" id="IPR013644">
    <property type="entry name" value="DXP_reductoisomerase_C"/>
</dbReference>
<feature type="binding site" evidence="9">
    <location>
        <position position="133"/>
    </location>
    <ligand>
        <name>NADPH</name>
        <dbReference type="ChEBI" id="CHEBI:57783"/>
    </ligand>
</feature>
<dbReference type="Proteomes" id="UP000198462">
    <property type="component" value="Unassembled WGS sequence"/>
</dbReference>
<name>A0A219B7N9_9SPHN</name>
<dbReference type="GO" id="GO:0030145">
    <property type="term" value="F:manganese ion binding"/>
    <property type="evidence" value="ECO:0007669"/>
    <property type="project" value="TreeGrafter"/>
</dbReference>
<evidence type="ECO:0000259" key="11">
    <source>
        <dbReference type="Pfam" id="PF02670"/>
    </source>
</evidence>
<feature type="compositionally biased region" description="Basic and acidic residues" evidence="10">
    <location>
        <begin position="50"/>
        <end position="61"/>
    </location>
</feature>
<reference evidence="15" key="1">
    <citation type="submission" date="2017-05" db="EMBL/GenBank/DDBJ databases">
        <authorList>
            <person name="Lin X."/>
        </authorList>
    </citation>
    <scope>NUCLEOTIDE SEQUENCE [LARGE SCALE GENOMIC DNA]</scope>
    <source>
        <strain evidence="15">JLT2012</strain>
    </source>
</reference>
<dbReference type="AlphaFoldDB" id="A0A219B7N9"/>
<feature type="binding site" evidence="9">
    <location>
        <position position="310"/>
    </location>
    <ligand>
        <name>1-deoxy-D-xylulose 5-phosphate</name>
        <dbReference type="ChEBI" id="CHEBI:57792"/>
    </ligand>
</feature>
<comment type="caution">
    <text evidence="9">Lacks conserved residue(s) required for the propagation of feature annotation.</text>
</comment>
<feature type="binding site" evidence="9">
    <location>
        <position position="107"/>
    </location>
    <ligand>
        <name>NADPH</name>
        <dbReference type="ChEBI" id="CHEBI:57783"/>
    </ligand>
</feature>
<dbReference type="Pfam" id="PF08436">
    <property type="entry name" value="DXP_redisom_C"/>
    <property type="match status" value="1"/>
</dbReference>
<dbReference type="Pfam" id="PF02670">
    <property type="entry name" value="DXP_reductoisom"/>
    <property type="match status" value="1"/>
</dbReference>
<organism evidence="14 15">
    <name type="scientific">Pacificimonas flava</name>
    <dbReference type="NCBI Taxonomy" id="1234595"/>
    <lineage>
        <taxon>Bacteria</taxon>
        <taxon>Pseudomonadati</taxon>
        <taxon>Pseudomonadota</taxon>
        <taxon>Alphaproteobacteria</taxon>
        <taxon>Sphingomonadales</taxon>
        <taxon>Sphingosinicellaceae</taxon>
        <taxon>Pacificimonas</taxon>
    </lineage>
</organism>
<feature type="binding site" evidence="9">
    <location>
        <position position="243"/>
    </location>
    <ligand>
        <name>1-deoxy-D-xylulose 5-phosphate</name>
        <dbReference type="ChEBI" id="CHEBI:57792"/>
    </ligand>
</feature>
<dbReference type="FunFam" id="3.40.50.720:FF:000045">
    <property type="entry name" value="1-deoxy-D-xylulose 5-phosphate reductoisomerase"/>
    <property type="match status" value="1"/>
</dbReference>
<dbReference type="InterPro" id="IPR036291">
    <property type="entry name" value="NAD(P)-bd_dom_sf"/>
</dbReference>
<feature type="binding site" evidence="9">
    <location>
        <position position="297"/>
    </location>
    <ligand>
        <name>NADPH</name>
        <dbReference type="ChEBI" id="CHEBI:57783"/>
    </ligand>
</feature>
<keyword evidence="6 9" id="KW-0464">Manganese</keyword>
<dbReference type="SUPFAM" id="SSF51735">
    <property type="entry name" value="NAD(P)-binding Rossmann-fold domains"/>
    <property type="match status" value="1"/>
</dbReference>
<comment type="similarity">
    <text evidence="2 9">Belongs to the DXR family.</text>
</comment>